<feature type="domain" description="Histone acetyltransferase type B catalytic subunit C-terminal" evidence="14">
    <location>
        <begin position="273"/>
        <end position="324"/>
    </location>
</feature>
<evidence type="ECO:0000259" key="13">
    <source>
        <dbReference type="Pfam" id="PF10394"/>
    </source>
</evidence>
<dbReference type="InterPro" id="IPR016181">
    <property type="entry name" value="Acyl_CoA_acyltransferase"/>
</dbReference>
<evidence type="ECO:0000256" key="6">
    <source>
        <dbReference type="ARBA" id="ARBA00023242"/>
    </source>
</evidence>
<dbReference type="PANTHER" id="PTHR12046">
    <property type="entry name" value="HISTONE ACETYLTRANSFERASE TYPE B CATALYTIC SUBUNIT"/>
    <property type="match status" value="1"/>
</dbReference>
<evidence type="ECO:0000313" key="16">
    <source>
        <dbReference type="Proteomes" id="UP000008144"/>
    </source>
</evidence>
<evidence type="ECO:0000256" key="9">
    <source>
        <dbReference type="PIRNR" id="PIRNR038084"/>
    </source>
</evidence>
<evidence type="ECO:0000256" key="2">
    <source>
        <dbReference type="ARBA" id="ARBA00010543"/>
    </source>
</evidence>
<dbReference type="InterPro" id="IPR013523">
    <property type="entry name" value="Hist_AcTrfase_HAT1_C"/>
</dbReference>
<evidence type="ECO:0000256" key="12">
    <source>
        <dbReference type="PIRSR" id="PIRSR038084-3"/>
    </source>
</evidence>
<evidence type="ECO:0000259" key="14">
    <source>
        <dbReference type="Pfam" id="PF21183"/>
    </source>
</evidence>
<reference evidence="16" key="1">
    <citation type="journal article" date="2002" name="Science">
        <title>The draft genome of Ciona intestinalis: insights into chordate and vertebrate origins.</title>
        <authorList>
            <person name="Dehal P."/>
            <person name="Satou Y."/>
            <person name="Campbell R.K."/>
            <person name="Chapman J."/>
            <person name="Degnan B."/>
            <person name="De Tomaso A."/>
            <person name="Davidson B."/>
            <person name="Di Gregorio A."/>
            <person name="Gelpke M."/>
            <person name="Goodstein D.M."/>
            <person name="Harafuji N."/>
            <person name="Hastings K.E."/>
            <person name="Ho I."/>
            <person name="Hotta K."/>
            <person name="Huang W."/>
            <person name="Kawashima T."/>
            <person name="Lemaire P."/>
            <person name="Martinez D."/>
            <person name="Meinertzhagen I.A."/>
            <person name="Necula S."/>
            <person name="Nonaka M."/>
            <person name="Putnam N."/>
            <person name="Rash S."/>
            <person name="Saiga H."/>
            <person name="Satake M."/>
            <person name="Terry A."/>
            <person name="Yamada L."/>
            <person name="Wang H.G."/>
            <person name="Awazu S."/>
            <person name="Azumi K."/>
            <person name="Boore J."/>
            <person name="Branno M."/>
            <person name="Chin-Bow S."/>
            <person name="DeSantis R."/>
            <person name="Doyle S."/>
            <person name="Francino P."/>
            <person name="Keys D.N."/>
            <person name="Haga S."/>
            <person name="Hayashi H."/>
            <person name="Hino K."/>
            <person name="Imai K.S."/>
            <person name="Inaba K."/>
            <person name="Kano S."/>
            <person name="Kobayashi K."/>
            <person name="Kobayashi M."/>
            <person name="Lee B.I."/>
            <person name="Makabe K.W."/>
            <person name="Manohar C."/>
            <person name="Matassi G."/>
            <person name="Medina M."/>
            <person name="Mochizuki Y."/>
            <person name="Mount S."/>
            <person name="Morishita T."/>
            <person name="Miura S."/>
            <person name="Nakayama A."/>
            <person name="Nishizaka S."/>
            <person name="Nomoto H."/>
            <person name="Ohta F."/>
            <person name="Oishi K."/>
            <person name="Rigoutsos I."/>
            <person name="Sano M."/>
            <person name="Sasaki A."/>
            <person name="Sasakura Y."/>
            <person name="Shoguchi E."/>
            <person name="Shin-i T."/>
            <person name="Spagnuolo A."/>
            <person name="Stainier D."/>
            <person name="Suzuki M.M."/>
            <person name="Tassy O."/>
            <person name="Takatori N."/>
            <person name="Tokuoka M."/>
            <person name="Yagi K."/>
            <person name="Yoshizaki F."/>
            <person name="Wada S."/>
            <person name="Zhang C."/>
            <person name="Hyatt P.D."/>
            <person name="Larimer F."/>
            <person name="Detter C."/>
            <person name="Doggett N."/>
            <person name="Glavina T."/>
            <person name="Hawkins T."/>
            <person name="Richardson P."/>
            <person name="Lucas S."/>
            <person name="Kohara Y."/>
            <person name="Levine M."/>
            <person name="Satoh N."/>
            <person name="Rokhsar D.S."/>
        </authorList>
    </citation>
    <scope>NUCLEOTIDE SEQUENCE [LARGE SCALE GENOMIC DNA]</scope>
</reference>
<gene>
    <name evidence="15" type="primary">LOC100184517</name>
</gene>
<reference evidence="15" key="2">
    <citation type="submission" date="2025-08" db="UniProtKB">
        <authorList>
            <consortium name="Ensembl"/>
        </authorList>
    </citation>
    <scope>IDENTIFICATION</scope>
</reference>
<feature type="active site" description="Proton donor/acceptor" evidence="10">
    <location>
        <position position="263"/>
    </location>
</feature>
<dbReference type="SUPFAM" id="SSF55729">
    <property type="entry name" value="Acyl-CoA N-acyltransferases (Nat)"/>
    <property type="match status" value="1"/>
</dbReference>
<dbReference type="InterPro" id="IPR019467">
    <property type="entry name" value="Hat1_N"/>
</dbReference>
<keyword evidence="5 9" id="KW-0808">Transferase</keyword>
<proteinExistence type="inferred from homology"/>
<reference evidence="15" key="3">
    <citation type="submission" date="2025-09" db="UniProtKB">
        <authorList>
            <consortium name="Ensembl"/>
        </authorList>
    </citation>
    <scope>IDENTIFICATION</scope>
</reference>
<evidence type="ECO:0000313" key="15">
    <source>
        <dbReference type="Ensembl" id="ENSCINP00000013436.3"/>
    </source>
</evidence>
<evidence type="ECO:0000256" key="10">
    <source>
        <dbReference type="PIRSR" id="PIRSR038084-1"/>
    </source>
</evidence>
<evidence type="ECO:0000256" key="11">
    <source>
        <dbReference type="PIRSR" id="PIRSR038084-2"/>
    </source>
</evidence>
<feature type="region of interest" description="Interaction with histone H4 N-terminus" evidence="11">
    <location>
        <begin position="212"/>
        <end position="214"/>
    </location>
</feature>
<dbReference type="Pfam" id="PF10394">
    <property type="entry name" value="Hat1_N"/>
    <property type="match status" value="1"/>
</dbReference>
<evidence type="ECO:0000256" key="8">
    <source>
        <dbReference type="ARBA" id="ARBA00048017"/>
    </source>
</evidence>
<feature type="domain" description="Histone acetyl transferase HAT1 N-terminal" evidence="13">
    <location>
        <begin position="11"/>
        <end position="174"/>
    </location>
</feature>
<keyword evidence="7 9" id="KW-0012">Acyltransferase</keyword>
<dbReference type="EC" id="2.3.1.48" evidence="3 9"/>
<dbReference type="STRING" id="7719.ENSCINP00000013436"/>
<evidence type="ECO:0000256" key="5">
    <source>
        <dbReference type="ARBA" id="ARBA00022679"/>
    </source>
</evidence>
<dbReference type="Ensembl" id="ENSCINT00000013436.3">
    <property type="protein sequence ID" value="ENSCINP00000013436.3"/>
    <property type="gene ID" value="ENSCING00000006537.3"/>
</dbReference>
<dbReference type="AlphaFoldDB" id="F6RPW8"/>
<evidence type="ECO:0000256" key="1">
    <source>
        <dbReference type="ARBA" id="ARBA00004123"/>
    </source>
</evidence>
<dbReference type="PIRSF" id="PIRSF038084">
    <property type="entry name" value="HAT-B_cat"/>
    <property type="match status" value="1"/>
</dbReference>
<dbReference type="GeneTree" id="ENSGT00390000007069"/>
<evidence type="ECO:0000256" key="3">
    <source>
        <dbReference type="ARBA" id="ARBA00013184"/>
    </source>
</evidence>
<evidence type="ECO:0000256" key="7">
    <source>
        <dbReference type="ARBA" id="ARBA00023315"/>
    </source>
</evidence>
<dbReference type="OMA" id="WTCDAND"/>
<dbReference type="InParanoid" id="F6RPW8"/>
<dbReference type="FunFam" id="1.10.10.390:FF:000001">
    <property type="entry name" value="Histone acetyltransferase type B catalytic subunit"/>
    <property type="match status" value="1"/>
</dbReference>
<protein>
    <recommendedName>
        <fullName evidence="4 9">Histone acetyltransferase type B catalytic subunit</fullName>
        <ecNumber evidence="3 9">2.3.1.48</ecNumber>
    </recommendedName>
</protein>
<feature type="region of interest" description="Interaction with histone H4 N-terminus" evidence="11">
    <location>
        <begin position="48"/>
        <end position="50"/>
    </location>
</feature>
<evidence type="ECO:0000256" key="4">
    <source>
        <dbReference type="ARBA" id="ARBA00021268"/>
    </source>
</evidence>
<keyword evidence="16" id="KW-1185">Reference proteome</keyword>
<comment type="similarity">
    <text evidence="2 9">Belongs to the HAT1 family.</text>
</comment>
<dbReference type="Gene3D" id="3.40.630.30">
    <property type="match status" value="1"/>
</dbReference>
<feature type="binding site" evidence="11">
    <location>
        <begin position="235"/>
        <end position="241"/>
    </location>
    <ligand>
        <name>acetyl-CoA</name>
        <dbReference type="ChEBI" id="CHEBI:57288"/>
    </ligand>
</feature>
<dbReference type="InterPro" id="IPR017380">
    <property type="entry name" value="Hist_AcTrfase_B-typ_cat-su"/>
</dbReference>
<dbReference type="GO" id="GO:0042393">
    <property type="term" value="F:histone binding"/>
    <property type="evidence" value="ECO:0007669"/>
    <property type="project" value="InterPro"/>
</dbReference>
<name>F6RPW8_CIOIN</name>
<dbReference type="GO" id="GO:0031509">
    <property type="term" value="P:subtelomeric heterochromatin formation"/>
    <property type="evidence" value="ECO:0007669"/>
    <property type="project" value="InterPro"/>
</dbReference>
<dbReference type="GO" id="GO:0010485">
    <property type="term" value="F:histone H4 acetyltransferase activity"/>
    <property type="evidence" value="ECO:0000318"/>
    <property type="project" value="GO_Central"/>
</dbReference>
<dbReference type="GO" id="GO:0005634">
    <property type="term" value="C:nucleus"/>
    <property type="evidence" value="ECO:0007669"/>
    <property type="project" value="UniProtKB-SubCell"/>
</dbReference>
<keyword evidence="6" id="KW-0539">Nucleus</keyword>
<dbReference type="Gene3D" id="3.90.360.10">
    <property type="entry name" value="Histone acetyl transferase 1 (HAT1), N-terminal domain"/>
    <property type="match status" value="1"/>
</dbReference>
<dbReference type="InterPro" id="IPR048776">
    <property type="entry name" value="HAT1_C"/>
</dbReference>
<dbReference type="Proteomes" id="UP000008144">
    <property type="component" value="Unassembled WGS sequence"/>
</dbReference>
<comment type="catalytic activity">
    <reaction evidence="8 9">
        <text>L-lysyl-[protein] + acetyl-CoA = N(6)-acetyl-L-lysyl-[protein] + CoA + H(+)</text>
        <dbReference type="Rhea" id="RHEA:45948"/>
        <dbReference type="Rhea" id="RHEA-COMP:9752"/>
        <dbReference type="Rhea" id="RHEA-COMP:10731"/>
        <dbReference type="ChEBI" id="CHEBI:15378"/>
        <dbReference type="ChEBI" id="CHEBI:29969"/>
        <dbReference type="ChEBI" id="CHEBI:57287"/>
        <dbReference type="ChEBI" id="CHEBI:57288"/>
        <dbReference type="ChEBI" id="CHEBI:61930"/>
        <dbReference type="EC" id="2.3.1.48"/>
    </reaction>
</comment>
<organism evidence="15 16">
    <name type="scientific">Ciona intestinalis</name>
    <name type="common">Transparent sea squirt</name>
    <name type="synonym">Ascidia intestinalis</name>
    <dbReference type="NCBI Taxonomy" id="7719"/>
    <lineage>
        <taxon>Eukaryota</taxon>
        <taxon>Metazoa</taxon>
        <taxon>Chordata</taxon>
        <taxon>Tunicata</taxon>
        <taxon>Ascidiacea</taxon>
        <taxon>Phlebobranchia</taxon>
        <taxon>Cionidae</taxon>
        <taxon>Ciona</taxon>
    </lineage>
</organism>
<comment type="subcellular location">
    <subcellularLocation>
        <location evidence="1">Nucleus</location>
    </subcellularLocation>
</comment>
<feature type="site" description="Interaction with histone H4 N-terminus" evidence="12">
    <location>
        <position position="186"/>
    </location>
</feature>
<dbReference type="InterPro" id="IPR037113">
    <property type="entry name" value="Hat1_N_sf"/>
</dbReference>
<accession>F6RPW8</accession>
<dbReference type="GO" id="GO:0000781">
    <property type="term" value="C:chromosome, telomeric region"/>
    <property type="evidence" value="ECO:0007669"/>
    <property type="project" value="GOC"/>
</dbReference>
<dbReference type="Gene3D" id="1.10.10.390">
    <property type="match status" value="1"/>
</dbReference>
<dbReference type="FunCoup" id="F6RPW8">
    <property type="interactions" value="817"/>
</dbReference>
<sequence length="408" mass="48028">MEDIQNKLMPYICDANSAVQFKLVKSKEDLETDDGFFFPDMSHQIFGEKEQIFGFTDLKLRIYYTASSLQIHTKLLYGRKINPEQFDGVKADDIMKSVREVLPANVIENVDDFSKKLDGEPNFKPFGEIIYNYTRQQKGKSTKRNFEIYKADMTNPNFKEYHQRIESFILWFIDAACFIDSDDDKWDFYVVFEKCTEGGITSHLFVGYSTCYRFYAYPDKIRPRISQVLVLPPYQRQGHCTELITAIYQQYVPKAAVLDITAEDPSENFQRVRDFIDSKNCLKLPEFQDSKLGQKFSKEMRKAAQEKYKINRRQARRVYEILRLRITPENDDVAFTKYRLAVKSRLNEPIYAHVVFLTKINESLRKKSHLLPASLVPPKEERLLMLQREFETCLHEYKKVITRLDISA</sequence>
<dbReference type="Pfam" id="PF21183">
    <property type="entry name" value="HAT1_C"/>
    <property type="match status" value="1"/>
</dbReference>